<dbReference type="Pfam" id="PF05170">
    <property type="entry name" value="AsmA"/>
    <property type="match status" value="1"/>
</dbReference>
<feature type="domain" description="AsmA" evidence="1">
    <location>
        <begin position="3"/>
        <end position="180"/>
    </location>
</feature>
<dbReference type="GO" id="GO:0090313">
    <property type="term" value="P:regulation of protein targeting to membrane"/>
    <property type="evidence" value="ECO:0007669"/>
    <property type="project" value="TreeGrafter"/>
</dbReference>
<accession>A0A1M5BND5</accession>
<dbReference type="AlphaFoldDB" id="A0A1M5BND5"/>
<protein>
    <submittedName>
        <fullName evidence="2">Uncharacterized protein involved in outer membrane biogenesis</fullName>
    </submittedName>
</protein>
<keyword evidence="3" id="KW-1185">Reference proteome</keyword>
<dbReference type="STRING" id="1124188.SAMN05444377_10915"/>
<evidence type="ECO:0000313" key="2">
    <source>
        <dbReference type="EMBL" id="SHF44038.1"/>
    </source>
</evidence>
<evidence type="ECO:0000259" key="1">
    <source>
        <dbReference type="Pfam" id="PF05170"/>
    </source>
</evidence>
<name>A0A1M5BND5_9FLAO</name>
<dbReference type="EMBL" id="FQVQ01000009">
    <property type="protein sequence ID" value="SHF44038.1"/>
    <property type="molecule type" value="Genomic_DNA"/>
</dbReference>
<dbReference type="Proteomes" id="UP000184147">
    <property type="component" value="Unassembled WGS sequence"/>
</dbReference>
<gene>
    <name evidence="2" type="ORF">SAMN05444377_10915</name>
</gene>
<sequence length="857" mass="93981">MLKKIAKITGITLGVLLIAAFAIPYFFKDQIKARIEKALNESVNATVSFADAEVSLFRNFPKATVSIEKMAIINKAPFEGDTLVAFESLALKLSVMELFNDETEPMQVDAIATKNGLINVILNKEGIGNYDIALKKPDEKGAAEESKPLSFKIKSYEIENYRFRFTDQASNMKVVLDSIQHTGVGDFSNDVLDLDTHTSTNVSFSMDKANYMRNIPVSLDAILGLDLKQSKYSFKKNEAKINDLPLKFNGFIQLLEKAQVYDLTFETPTSDFKNFLGLIPAAYRSNIDNVKTTGQCSIKGFAKGQLTETSIPRFSVAIASNNASFQYPNLPKAIKNIHIDTKIVNETGQVNDTYVNLNRLSFAVDQDVFDAKATLKNIAENALVNAQLKGVVNLANFSKAYPIAVDKPLSGIIKADVSTEFDMAAVEKSDYARIKNEGEIDLTGFRYTDESGKTMDISKVLVAFNPSRVVLKEFKAKTGKSDLGVSGVLENFYGYLFRNQNLEGNFTLTSNQIAVSDFMTTEKAAQSETAKNKEPLKIPAFLDCTLTAKANTVLYDNLTLKNCAGKLIIKDQKVTLENVKTNIFGGQITFNGDVSTQTKVPTFAMDLGLNQVDIAQTFTQLEMFKKVAPIAGVINGKFNSKVQLKGSLNATEMTPDLKSLNGDLMGQLLSTTVNSNNSKLLQALDGQLKFIDLNKLNLNNLKTALHFENGRVTLKPFDLNYQDIKVSVNGSHGFDQTLRYGLTLDVPAKYLGREANALLAKLSPAEINALGTLPINATIAGNFTNPKVTTDLKAATTTLANRLAQQQKNKLVDKTKNEIGRIIDRNTKPGDTAKASSKEAVKNKAGDLLKGLLGKKK</sequence>
<dbReference type="InterPro" id="IPR052894">
    <property type="entry name" value="AsmA-related"/>
</dbReference>
<organism evidence="2 3">
    <name type="scientific">Flavobacterium fontis</name>
    <dbReference type="NCBI Taxonomy" id="1124188"/>
    <lineage>
        <taxon>Bacteria</taxon>
        <taxon>Pseudomonadati</taxon>
        <taxon>Bacteroidota</taxon>
        <taxon>Flavobacteriia</taxon>
        <taxon>Flavobacteriales</taxon>
        <taxon>Flavobacteriaceae</taxon>
        <taxon>Flavobacterium</taxon>
    </lineage>
</organism>
<dbReference type="PANTHER" id="PTHR30441">
    <property type="entry name" value="DUF748 DOMAIN-CONTAINING PROTEIN"/>
    <property type="match status" value="1"/>
</dbReference>
<dbReference type="GO" id="GO:0005886">
    <property type="term" value="C:plasma membrane"/>
    <property type="evidence" value="ECO:0007669"/>
    <property type="project" value="TreeGrafter"/>
</dbReference>
<proteinExistence type="predicted"/>
<dbReference type="PANTHER" id="PTHR30441:SF8">
    <property type="entry name" value="DUF748 DOMAIN-CONTAINING PROTEIN"/>
    <property type="match status" value="1"/>
</dbReference>
<dbReference type="OrthoDB" id="596403at2"/>
<evidence type="ECO:0000313" key="3">
    <source>
        <dbReference type="Proteomes" id="UP000184147"/>
    </source>
</evidence>
<dbReference type="RefSeq" id="WP_073363397.1">
    <property type="nucleotide sequence ID" value="NZ_FQVQ01000009.1"/>
</dbReference>
<reference evidence="2 3" key="1">
    <citation type="submission" date="2016-11" db="EMBL/GenBank/DDBJ databases">
        <authorList>
            <person name="Jaros S."/>
            <person name="Januszkiewicz K."/>
            <person name="Wedrychowicz H."/>
        </authorList>
    </citation>
    <scope>NUCLEOTIDE SEQUENCE [LARGE SCALE GENOMIC DNA]</scope>
    <source>
        <strain evidence="2 3">DSM 25660</strain>
    </source>
</reference>
<dbReference type="InterPro" id="IPR007844">
    <property type="entry name" value="AsmA"/>
</dbReference>